<evidence type="ECO:0000256" key="1">
    <source>
        <dbReference type="SAM" id="SignalP"/>
    </source>
</evidence>
<gene>
    <name evidence="2" type="ORF">BaRGS_00004376</name>
</gene>
<keyword evidence="1" id="KW-0732">Signal</keyword>
<dbReference type="Proteomes" id="UP001519460">
    <property type="component" value="Unassembled WGS sequence"/>
</dbReference>
<evidence type="ECO:0000313" key="3">
    <source>
        <dbReference type="Proteomes" id="UP001519460"/>
    </source>
</evidence>
<dbReference type="AlphaFoldDB" id="A0ABD0LZ66"/>
<proteinExistence type="predicted"/>
<organism evidence="2 3">
    <name type="scientific">Batillaria attramentaria</name>
    <dbReference type="NCBI Taxonomy" id="370345"/>
    <lineage>
        <taxon>Eukaryota</taxon>
        <taxon>Metazoa</taxon>
        <taxon>Spiralia</taxon>
        <taxon>Lophotrochozoa</taxon>
        <taxon>Mollusca</taxon>
        <taxon>Gastropoda</taxon>
        <taxon>Caenogastropoda</taxon>
        <taxon>Sorbeoconcha</taxon>
        <taxon>Cerithioidea</taxon>
        <taxon>Batillariidae</taxon>
        <taxon>Batillaria</taxon>
    </lineage>
</organism>
<name>A0ABD0LZ66_9CAEN</name>
<protein>
    <submittedName>
        <fullName evidence="2">Uncharacterized protein</fullName>
    </submittedName>
</protein>
<keyword evidence="3" id="KW-1185">Reference proteome</keyword>
<reference evidence="2 3" key="1">
    <citation type="journal article" date="2023" name="Sci. Data">
        <title>Genome assembly of the Korean intertidal mud-creeper Batillaria attramentaria.</title>
        <authorList>
            <person name="Patra A.K."/>
            <person name="Ho P.T."/>
            <person name="Jun S."/>
            <person name="Lee S.J."/>
            <person name="Kim Y."/>
            <person name="Won Y.J."/>
        </authorList>
    </citation>
    <scope>NUCLEOTIDE SEQUENCE [LARGE SCALE GENOMIC DNA]</scope>
    <source>
        <strain evidence="2">Wonlab-2016</strain>
    </source>
</reference>
<dbReference type="EMBL" id="JACVVK020000015">
    <property type="protein sequence ID" value="KAK7504510.1"/>
    <property type="molecule type" value="Genomic_DNA"/>
</dbReference>
<evidence type="ECO:0000313" key="2">
    <source>
        <dbReference type="EMBL" id="KAK7504510.1"/>
    </source>
</evidence>
<feature type="signal peptide" evidence="1">
    <location>
        <begin position="1"/>
        <end position="22"/>
    </location>
</feature>
<sequence>MKLERIDIICILIFLLRPFAFFVGDCAAPDIYPVDGAASDGQVIGIPRFCVGSTVGHWSQTPDKHSASTADLNTISQLQSGVLALRTSEKVKDISS</sequence>
<comment type="caution">
    <text evidence="2">The sequence shown here is derived from an EMBL/GenBank/DDBJ whole genome shotgun (WGS) entry which is preliminary data.</text>
</comment>
<feature type="chain" id="PRO_5044754618" evidence="1">
    <location>
        <begin position="23"/>
        <end position="96"/>
    </location>
</feature>
<accession>A0ABD0LZ66</accession>